<feature type="transmembrane region" description="Helical" evidence="8">
    <location>
        <begin position="12"/>
        <end position="34"/>
    </location>
</feature>
<feature type="transmembrane region" description="Helical" evidence="8">
    <location>
        <begin position="270"/>
        <end position="291"/>
    </location>
</feature>
<proteinExistence type="inferred from homology"/>
<feature type="transmembrane region" description="Helical" evidence="8">
    <location>
        <begin position="106"/>
        <end position="129"/>
    </location>
</feature>
<dbReference type="InterPro" id="IPR004695">
    <property type="entry name" value="SLAC1/Mae1/Ssu1/TehA"/>
</dbReference>
<dbReference type="CDD" id="cd09319">
    <property type="entry name" value="TDT_like_1"/>
    <property type="match status" value="1"/>
</dbReference>
<name>A0A6N0NV11_9CREN</name>
<dbReference type="Gene3D" id="1.50.10.150">
    <property type="entry name" value="Voltage-dependent anion channel"/>
    <property type="match status" value="1"/>
</dbReference>
<keyword evidence="3" id="KW-0813">Transport</keyword>
<gene>
    <name evidence="9" type="ORF">GWK48_00305</name>
</gene>
<keyword evidence="6 8" id="KW-1133">Transmembrane helix</keyword>
<feature type="transmembrane region" description="Helical" evidence="8">
    <location>
        <begin position="40"/>
        <end position="59"/>
    </location>
</feature>
<dbReference type="PANTHER" id="PTHR31686">
    <property type="match status" value="1"/>
</dbReference>
<feature type="transmembrane region" description="Helical" evidence="8">
    <location>
        <begin position="233"/>
        <end position="258"/>
    </location>
</feature>
<dbReference type="Pfam" id="PF03595">
    <property type="entry name" value="SLAC1"/>
    <property type="match status" value="1"/>
</dbReference>
<dbReference type="OrthoDB" id="329712at2157"/>
<protein>
    <recommendedName>
        <fullName evidence="11">C4-dicarboxylate ABC transporter</fullName>
    </recommendedName>
</protein>
<dbReference type="AlphaFoldDB" id="A0A6N0NV11"/>
<evidence type="ECO:0000256" key="6">
    <source>
        <dbReference type="ARBA" id="ARBA00022989"/>
    </source>
</evidence>
<dbReference type="GO" id="GO:0000319">
    <property type="term" value="F:sulfite transmembrane transporter activity"/>
    <property type="evidence" value="ECO:0007669"/>
    <property type="project" value="TreeGrafter"/>
</dbReference>
<evidence type="ECO:0000256" key="2">
    <source>
        <dbReference type="ARBA" id="ARBA00008566"/>
    </source>
</evidence>
<dbReference type="GO" id="GO:0005886">
    <property type="term" value="C:plasma membrane"/>
    <property type="evidence" value="ECO:0007669"/>
    <property type="project" value="UniProtKB-SubCell"/>
</dbReference>
<dbReference type="KEGG" id="mten:GWK48_00305"/>
<dbReference type="InterPro" id="IPR038665">
    <property type="entry name" value="Voltage-dep_anion_channel_sf"/>
</dbReference>
<organism evidence="9 10">
    <name type="scientific">Metallosphaera tengchongensis</name>
    <dbReference type="NCBI Taxonomy" id="1532350"/>
    <lineage>
        <taxon>Archaea</taxon>
        <taxon>Thermoproteota</taxon>
        <taxon>Thermoprotei</taxon>
        <taxon>Sulfolobales</taxon>
        <taxon>Sulfolobaceae</taxon>
        <taxon>Metallosphaera</taxon>
    </lineage>
</organism>
<evidence type="ECO:0000313" key="10">
    <source>
        <dbReference type="Proteomes" id="UP000509301"/>
    </source>
</evidence>
<dbReference type="InterPro" id="IPR051629">
    <property type="entry name" value="Sulfite_efflux_TDT"/>
</dbReference>
<accession>A0A6N0NV11</accession>
<sequence length="332" mass="37633">MLNKLELKVSILSPSYFGMVMATGTTVIAMHLLGIRYLPLIFTFLNFFVYLVLVVMNFIRILKFWPNMKADLRSADRGPGFFTFVAGTDVLGDQAVLILHNPFLGYVLWFIGFVSWVILQYPLVFLLLIGEGNVSANWLLIPVSTMTVSVLSADLGKFNDSLVYVSLISYFMGWAVYFLFTFLLGVRLFLHKVTEEDLIPSLWINGGFPALASLSSSLLLLNFGNSLGSLTGVLLGTSLLIWSYGTWWIPILFLAFLWKHLVRRVSLLRYDFQFWSAVFPVAVYGVGTYFLAKVSRIPGILLISHIFFFITLVLWIYQMGGFLYNLVEVLRS</sequence>
<comment type="subcellular location">
    <subcellularLocation>
        <location evidence="1">Cell membrane</location>
        <topology evidence="1">Multi-pass membrane protein</topology>
    </subcellularLocation>
</comment>
<reference evidence="9 10" key="1">
    <citation type="submission" date="2020-02" db="EMBL/GenBank/DDBJ databases">
        <title>Comparative genome analysis reveals the metabolism and evolution of the thermophilic archaeal genus Metallosphaera.</title>
        <authorList>
            <person name="Jiang C."/>
        </authorList>
    </citation>
    <scope>NUCLEOTIDE SEQUENCE [LARGE SCALE GENOMIC DNA]</scope>
    <source>
        <strain evidence="9 10">Ric-A</strain>
    </source>
</reference>
<dbReference type="PANTHER" id="PTHR31686:SF1">
    <property type="entry name" value="SULFITE EFFLUX PUMP SSU1"/>
    <property type="match status" value="1"/>
</dbReference>
<evidence type="ECO:0000313" key="9">
    <source>
        <dbReference type="EMBL" id="QKQ99039.1"/>
    </source>
</evidence>
<evidence type="ECO:0000256" key="3">
    <source>
        <dbReference type="ARBA" id="ARBA00022448"/>
    </source>
</evidence>
<comment type="similarity">
    <text evidence="2">Belongs to the tellurite-resistance/dicarboxylate transporter (TDT) family.</text>
</comment>
<dbReference type="GeneID" id="55640340"/>
<evidence type="ECO:0000256" key="5">
    <source>
        <dbReference type="ARBA" id="ARBA00022692"/>
    </source>
</evidence>
<feature type="transmembrane region" description="Helical" evidence="8">
    <location>
        <begin position="136"/>
        <end position="155"/>
    </location>
</feature>
<keyword evidence="10" id="KW-1185">Reference proteome</keyword>
<feature type="transmembrane region" description="Helical" evidence="8">
    <location>
        <begin position="297"/>
        <end position="317"/>
    </location>
</feature>
<feature type="transmembrane region" description="Helical" evidence="8">
    <location>
        <begin position="202"/>
        <end position="221"/>
    </location>
</feature>
<keyword evidence="7 8" id="KW-0472">Membrane</keyword>
<keyword evidence="4" id="KW-1003">Cell membrane</keyword>
<evidence type="ECO:0008006" key="11">
    <source>
        <dbReference type="Google" id="ProtNLM"/>
    </source>
</evidence>
<dbReference type="RefSeq" id="WP_174628541.1">
    <property type="nucleotide sequence ID" value="NZ_CP049074.1"/>
</dbReference>
<evidence type="ECO:0000256" key="1">
    <source>
        <dbReference type="ARBA" id="ARBA00004651"/>
    </source>
</evidence>
<evidence type="ECO:0000256" key="8">
    <source>
        <dbReference type="SAM" id="Phobius"/>
    </source>
</evidence>
<dbReference type="Proteomes" id="UP000509301">
    <property type="component" value="Chromosome"/>
</dbReference>
<feature type="transmembrane region" description="Helical" evidence="8">
    <location>
        <begin position="167"/>
        <end position="190"/>
    </location>
</feature>
<evidence type="ECO:0000256" key="4">
    <source>
        <dbReference type="ARBA" id="ARBA00022475"/>
    </source>
</evidence>
<evidence type="ECO:0000256" key="7">
    <source>
        <dbReference type="ARBA" id="ARBA00023136"/>
    </source>
</evidence>
<keyword evidence="5 8" id="KW-0812">Transmembrane</keyword>
<dbReference type="EMBL" id="CP049074">
    <property type="protein sequence ID" value="QKQ99039.1"/>
    <property type="molecule type" value="Genomic_DNA"/>
</dbReference>